<sequence>MKTMSSQQPVLRLNSDSSAEKMPKATPHLLPCRVHHTGSIEPVQSFWDPKKGEDGSNTTYFRGRRLVGQTVALPEGYRGVIAVATEKKEETATEQTEVVDLEADKNATEHESLQVQAEFDEMVIWNHEATVDSSADPYARGMEEWVALADQIHSHSTPNKK</sequence>
<feature type="compositionally biased region" description="Polar residues" evidence="1">
    <location>
        <begin position="1"/>
        <end position="17"/>
    </location>
</feature>
<evidence type="ECO:0000256" key="1">
    <source>
        <dbReference type="SAM" id="MobiDB-lite"/>
    </source>
</evidence>
<dbReference type="PANTHER" id="PTHR47204:SF1">
    <property type="entry name" value="RIBONUCLEASE H2 SUBUNIT C"/>
    <property type="match status" value="1"/>
</dbReference>
<reference evidence="2" key="2">
    <citation type="submission" date="2023-06" db="EMBL/GenBank/DDBJ databases">
        <authorList>
            <consortium name="Lawrence Berkeley National Laboratory"/>
            <person name="Haridas S."/>
            <person name="Hensen N."/>
            <person name="Bonometti L."/>
            <person name="Westerberg I."/>
            <person name="Brannstrom I.O."/>
            <person name="Guillou S."/>
            <person name="Cros-Aarteil S."/>
            <person name="Calhoun S."/>
            <person name="Kuo A."/>
            <person name="Mondo S."/>
            <person name="Pangilinan J."/>
            <person name="Riley R."/>
            <person name="LaButti K."/>
            <person name="Andreopoulos B."/>
            <person name="Lipzen A."/>
            <person name="Chen C."/>
            <person name="Yanf M."/>
            <person name="Daum C."/>
            <person name="Ng V."/>
            <person name="Clum A."/>
            <person name="Steindorff A."/>
            <person name="Ohm R."/>
            <person name="Martin F."/>
            <person name="Silar P."/>
            <person name="Natvig D."/>
            <person name="Lalanne C."/>
            <person name="Gautier V."/>
            <person name="Ament-velasquez S.L."/>
            <person name="Kruys A."/>
            <person name="Hutchinson M.I."/>
            <person name="Powell A.J."/>
            <person name="Barry K."/>
            <person name="Miller A.N."/>
            <person name="Grigoriev I.V."/>
            <person name="Debuchy R."/>
            <person name="Gladieux P."/>
            <person name="Thoren M.H."/>
            <person name="Johannesson H."/>
        </authorList>
    </citation>
    <scope>NUCLEOTIDE SEQUENCE</scope>
    <source>
        <strain evidence="2">CBS 232.78</strain>
    </source>
</reference>
<dbReference type="PANTHER" id="PTHR47204">
    <property type="entry name" value="OS02G0168900 PROTEIN"/>
    <property type="match status" value="1"/>
</dbReference>
<dbReference type="GO" id="GO:0032299">
    <property type="term" value="C:ribonuclease H2 complex"/>
    <property type="evidence" value="ECO:0007669"/>
    <property type="project" value="InterPro"/>
</dbReference>
<comment type="caution">
    <text evidence="2">The sequence shown here is derived from an EMBL/GenBank/DDBJ whole genome shotgun (WGS) entry which is preliminary data.</text>
</comment>
<feature type="region of interest" description="Disordered" evidence="1">
    <location>
        <begin position="1"/>
        <end position="28"/>
    </location>
</feature>
<gene>
    <name evidence="2" type="ORF">B0H63DRAFT_467295</name>
</gene>
<dbReference type="AlphaFoldDB" id="A0AAE0P0E8"/>
<dbReference type="GO" id="GO:0006401">
    <property type="term" value="P:RNA catabolic process"/>
    <property type="evidence" value="ECO:0007669"/>
    <property type="project" value="InterPro"/>
</dbReference>
<keyword evidence="3" id="KW-1185">Reference proteome</keyword>
<protein>
    <submittedName>
        <fullName evidence="2">Ribonuclease H2 non-catalytic subunit-domain-containing protein</fullName>
    </submittedName>
</protein>
<name>A0AAE0P0E8_9PEZI</name>
<organism evidence="2 3">
    <name type="scientific">Podospora didyma</name>
    <dbReference type="NCBI Taxonomy" id="330526"/>
    <lineage>
        <taxon>Eukaryota</taxon>
        <taxon>Fungi</taxon>
        <taxon>Dikarya</taxon>
        <taxon>Ascomycota</taxon>
        <taxon>Pezizomycotina</taxon>
        <taxon>Sordariomycetes</taxon>
        <taxon>Sordariomycetidae</taxon>
        <taxon>Sordariales</taxon>
        <taxon>Podosporaceae</taxon>
        <taxon>Podospora</taxon>
    </lineage>
</organism>
<dbReference type="EMBL" id="JAULSW010000002">
    <property type="protein sequence ID" value="KAK3391113.1"/>
    <property type="molecule type" value="Genomic_DNA"/>
</dbReference>
<proteinExistence type="predicted"/>
<dbReference type="CDD" id="cd09271">
    <property type="entry name" value="RNase_H2-C"/>
    <property type="match status" value="1"/>
</dbReference>
<dbReference type="Gene3D" id="2.40.128.680">
    <property type="match status" value="1"/>
</dbReference>
<dbReference type="InterPro" id="IPR013924">
    <property type="entry name" value="RNase_H2_suC"/>
</dbReference>
<dbReference type="Proteomes" id="UP001285441">
    <property type="component" value="Unassembled WGS sequence"/>
</dbReference>
<evidence type="ECO:0000313" key="3">
    <source>
        <dbReference type="Proteomes" id="UP001285441"/>
    </source>
</evidence>
<reference evidence="2" key="1">
    <citation type="journal article" date="2023" name="Mol. Phylogenet. Evol.">
        <title>Genome-scale phylogeny and comparative genomics of the fungal order Sordariales.</title>
        <authorList>
            <person name="Hensen N."/>
            <person name="Bonometti L."/>
            <person name="Westerberg I."/>
            <person name="Brannstrom I.O."/>
            <person name="Guillou S."/>
            <person name="Cros-Aarteil S."/>
            <person name="Calhoun S."/>
            <person name="Haridas S."/>
            <person name="Kuo A."/>
            <person name="Mondo S."/>
            <person name="Pangilinan J."/>
            <person name="Riley R."/>
            <person name="LaButti K."/>
            <person name="Andreopoulos B."/>
            <person name="Lipzen A."/>
            <person name="Chen C."/>
            <person name="Yan M."/>
            <person name="Daum C."/>
            <person name="Ng V."/>
            <person name="Clum A."/>
            <person name="Steindorff A."/>
            <person name="Ohm R.A."/>
            <person name="Martin F."/>
            <person name="Silar P."/>
            <person name="Natvig D.O."/>
            <person name="Lalanne C."/>
            <person name="Gautier V."/>
            <person name="Ament-Velasquez S.L."/>
            <person name="Kruys A."/>
            <person name="Hutchinson M.I."/>
            <person name="Powell A.J."/>
            <person name="Barry K."/>
            <person name="Miller A.N."/>
            <person name="Grigoriev I.V."/>
            <person name="Debuchy R."/>
            <person name="Gladieux P."/>
            <person name="Hiltunen Thoren M."/>
            <person name="Johannesson H."/>
        </authorList>
    </citation>
    <scope>NUCLEOTIDE SEQUENCE</scope>
    <source>
        <strain evidence="2">CBS 232.78</strain>
    </source>
</reference>
<evidence type="ECO:0000313" key="2">
    <source>
        <dbReference type="EMBL" id="KAK3391113.1"/>
    </source>
</evidence>
<dbReference type="Pfam" id="PF08615">
    <property type="entry name" value="RNase_H2_suC"/>
    <property type="match status" value="1"/>
</dbReference>
<accession>A0AAE0P0E8</accession>